<sequence length="301" mass="33079">MLSLKFGSKLVAVAAFPPVLGRQRHLRNLCCCSNRIQSNGLSSECQIDFNSPLPSRDFSSLEGLEDVMVGYFFGKKRATEVAHSIWKRVVRKGDTVVDATCGNGYDTLAMVKMVADESGSGHVYAMDVQKEALESTSVLLDESLSEKEKKLVKLSSICHSRMEDVIPEDSPVRLVAFNLGYLPGGNKAITTKSETTLQALKAANRILKPGGLISLVVYVGHTGGLEELETIEKFSGDLAVENWICCKLQMLNRPLAPVPVYQQVFHSLKKPPSLEQEKEFDEYDLGLVGFGNCPVAIEEKH</sequence>
<dbReference type="Gene3D" id="3.40.50.150">
    <property type="entry name" value="Vaccinia Virus protein VP39"/>
    <property type="match status" value="1"/>
</dbReference>
<dbReference type="CDD" id="cd02440">
    <property type="entry name" value="AdoMet_MTases"/>
    <property type="match status" value="1"/>
</dbReference>
<name>A0ABP0Y3Y0_9ROSI</name>
<dbReference type="InterPro" id="IPR010719">
    <property type="entry name" value="MnmM_MeTrfase"/>
</dbReference>
<protein>
    <submittedName>
        <fullName evidence="1">Uncharacterized protein</fullName>
    </submittedName>
</protein>
<dbReference type="PANTHER" id="PTHR35276">
    <property type="entry name" value="S-ADENOSYL-L-METHIONINE-DEPENDENT METHYLTRANSFERASES SUPERFAMILY PROTEIN"/>
    <property type="match status" value="1"/>
</dbReference>
<proteinExistence type="predicted"/>
<keyword evidence="2" id="KW-1185">Reference proteome</keyword>
<evidence type="ECO:0000313" key="1">
    <source>
        <dbReference type="EMBL" id="CAK9314667.1"/>
    </source>
</evidence>
<accession>A0ABP0Y3Y0</accession>
<reference evidence="1 2" key="1">
    <citation type="submission" date="2024-03" db="EMBL/GenBank/DDBJ databases">
        <authorList>
            <person name="Gkanogiannis A."/>
            <person name="Becerra Lopez-Lavalle L."/>
        </authorList>
    </citation>
    <scope>NUCLEOTIDE SEQUENCE [LARGE SCALE GENOMIC DNA]</scope>
</reference>
<evidence type="ECO:0000313" key="2">
    <source>
        <dbReference type="Proteomes" id="UP001642487"/>
    </source>
</evidence>
<dbReference type="SUPFAM" id="SSF53335">
    <property type="entry name" value="S-adenosyl-L-methionine-dependent methyltransferases"/>
    <property type="match status" value="1"/>
</dbReference>
<dbReference type="EMBL" id="OZ021736">
    <property type="protein sequence ID" value="CAK9314667.1"/>
    <property type="molecule type" value="Genomic_DNA"/>
</dbReference>
<dbReference type="InterPro" id="IPR029063">
    <property type="entry name" value="SAM-dependent_MTases_sf"/>
</dbReference>
<dbReference type="PANTHER" id="PTHR35276:SF1">
    <property type="entry name" value="TRNA (MNM(5)S(2)U34)-METHYLTRANSFERASE, CHLOROPLASTIC"/>
    <property type="match status" value="1"/>
</dbReference>
<dbReference type="Pfam" id="PF06962">
    <property type="entry name" value="rRNA_methylase"/>
    <property type="match status" value="1"/>
</dbReference>
<organism evidence="1 2">
    <name type="scientific">Citrullus colocynthis</name>
    <name type="common">colocynth</name>
    <dbReference type="NCBI Taxonomy" id="252529"/>
    <lineage>
        <taxon>Eukaryota</taxon>
        <taxon>Viridiplantae</taxon>
        <taxon>Streptophyta</taxon>
        <taxon>Embryophyta</taxon>
        <taxon>Tracheophyta</taxon>
        <taxon>Spermatophyta</taxon>
        <taxon>Magnoliopsida</taxon>
        <taxon>eudicotyledons</taxon>
        <taxon>Gunneridae</taxon>
        <taxon>Pentapetalae</taxon>
        <taxon>rosids</taxon>
        <taxon>fabids</taxon>
        <taxon>Cucurbitales</taxon>
        <taxon>Cucurbitaceae</taxon>
        <taxon>Benincaseae</taxon>
        <taxon>Citrullus</taxon>
    </lineage>
</organism>
<gene>
    <name evidence="1" type="ORF">CITCOLO1_LOCUS6431</name>
</gene>
<dbReference type="Proteomes" id="UP001642487">
    <property type="component" value="Chromosome 2"/>
</dbReference>